<name>A0A3M0JSZ8_HIRRU</name>
<proteinExistence type="predicted"/>
<evidence type="ECO:0000256" key="5">
    <source>
        <dbReference type="ARBA" id="ARBA00022737"/>
    </source>
</evidence>
<dbReference type="STRING" id="333673.A0A3M0JSZ8"/>
<accession>A0A3M0JSZ8</accession>
<dbReference type="SUPFAM" id="SSF48371">
    <property type="entry name" value="ARM repeat"/>
    <property type="match status" value="1"/>
</dbReference>
<evidence type="ECO:0000256" key="1">
    <source>
        <dbReference type="ARBA" id="ARBA00004123"/>
    </source>
</evidence>
<dbReference type="InterPro" id="IPR057672">
    <property type="entry name" value="TPR_IPO4/5"/>
</dbReference>
<comment type="subcellular location">
    <subcellularLocation>
        <location evidence="2">Cytoplasm</location>
    </subcellularLocation>
    <subcellularLocation>
        <location evidence="1">Nucleus</location>
    </subcellularLocation>
</comment>
<dbReference type="GO" id="GO:0005737">
    <property type="term" value="C:cytoplasm"/>
    <property type="evidence" value="ECO:0007669"/>
    <property type="project" value="UniProtKB-SubCell"/>
</dbReference>
<evidence type="ECO:0000256" key="7">
    <source>
        <dbReference type="ARBA" id="ARBA00023242"/>
    </source>
</evidence>
<dbReference type="AlphaFoldDB" id="A0A3M0JSZ8"/>
<dbReference type="GO" id="GO:0006606">
    <property type="term" value="P:protein import into nucleus"/>
    <property type="evidence" value="ECO:0007669"/>
    <property type="project" value="InterPro"/>
</dbReference>
<keyword evidence="3" id="KW-0813">Transport</keyword>
<keyword evidence="7" id="KW-0539">Nucleus</keyword>
<reference evidence="9 10" key="1">
    <citation type="submission" date="2018-07" db="EMBL/GenBank/DDBJ databases">
        <title>A high quality draft genome assembly of the barn swallow (H. rustica rustica).</title>
        <authorList>
            <person name="Formenti G."/>
            <person name="Chiara M."/>
            <person name="Poveda L."/>
            <person name="Francoijs K.-J."/>
            <person name="Bonisoli-Alquati A."/>
            <person name="Canova L."/>
            <person name="Gianfranceschi L."/>
            <person name="Horner D.S."/>
            <person name="Saino N."/>
        </authorList>
    </citation>
    <scope>NUCLEOTIDE SEQUENCE [LARGE SCALE GENOMIC DNA]</scope>
    <source>
        <strain evidence="9">Chelidonia</strain>
        <tissue evidence="9">Blood</tissue>
    </source>
</reference>
<dbReference type="Pfam" id="PF25780">
    <property type="entry name" value="TPR_IPO5"/>
    <property type="match status" value="1"/>
</dbReference>
<dbReference type="Proteomes" id="UP000269221">
    <property type="component" value="Unassembled WGS sequence"/>
</dbReference>
<dbReference type="PANTHER" id="PTHR10527">
    <property type="entry name" value="IMPORTIN BETA"/>
    <property type="match status" value="1"/>
</dbReference>
<dbReference type="Gene3D" id="1.25.10.10">
    <property type="entry name" value="Leucine-rich Repeat Variant"/>
    <property type="match status" value="1"/>
</dbReference>
<comment type="caution">
    <text evidence="9">The sequence shown here is derived from an EMBL/GenBank/DDBJ whole genome shotgun (WGS) entry which is preliminary data.</text>
</comment>
<dbReference type="EMBL" id="QRBI01000126">
    <property type="protein sequence ID" value="RMC04163.1"/>
    <property type="molecule type" value="Genomic_DNA"/>
</dbReference>
<keyword evidence="10" id="KW-1185">Reference proteome</keyword>
<dbReference type="InterPro" id="IPR011989">
    <property type="entry name" value="ARM-like"/>
</dbReference>
<keyword evidence="5" id="KW-0677">Repeat</keyword>
<keyword evidence="4" id="KW-0963">Cytoplasm</keyword>
<keyword evidence="6" id="KW-0653">Protein transport</keyword>
<dbReference type="InterPro" id="IPR016024">
    <property type="entry name" value="ARM-type_fold"/>
</dbReference>
<protein>
    <recommendedName>
        <fullName evidence="8">IPO4/5-like TPR repeats domain-containing protein</fullName>
    </recommendedName>
</protein>
<evidence type="ECO:0000256" key="2">
    <source>
        <dbReference type="ARBA" id="ARBA00004496"/>
    </source>
</evidence>
<sequence length="245" mass="27400">MDLLLANAESISDGSNASGVTFKKEKSYGTDVIAAREERSILITTIASKGELQNWPDLLPKLCSLLDSEDYNTCEGAFGALQKICEDSAEILDSDVLDRPLNIMIPKFLQFFKHSSPKIRSHAVACVNQFIISRTQALMLHIDSFIENLFALAGDEEPEVRKNVCRALVMLLEVRMDRLLPHMISIVELDIMFCTFKNDSESEAGRKRSTEFVFRNGTHSSTFCSRTVLSEAWTDSGIEISFAFS</sequence>
<evidence type="ECO:0000313" key="9">
    <source>
        <dbReference type="EMBL" id="RMC04163.1"/>
    </source>
</evidence>
<evidence type="ECO:0000259" key="8">
    <source>
        <dbReference type="Pfam" id="PF25780"/>
    </source>
</evidence>
<evidence type="ECO:0000256" key="3">
    <source>
        <dbReference type="ARBA" id="ARBA00022448"/>
    </source>
</evidence>
<dbReference type="OrthoDB" id="9218852at2759"/>
<evidence type="ECO:0000313" key="10">
    <source>
        <dbReference type="Proteomes" id="UP000269221"/>
    </source>
</evidence>
<feature type="domain" description="IPO4/5-like TPR repeats" evidence="8">
    <location>
        <begin position="45"/>
        <end position="189"/>
    </location>
</feature>
<organism evidence="9 10">
    <name type="scientific">Hirundo rustica rustica</name>
    <dbReference type="NCBI Taxonomy" id="333673"/>
    <lineage>
        <taxon>Eukaryota</taxon>
        <taxon>Metazoa</taxon>
        <taxon>Chordata</taxon>
        <taxon>Craniata</taxon>
        <taxon>Vertebrata</taxon>
        <taxon>Euteleostomi</taxon>
        <taxon>Archelosauria</taxon>
        <taxon>Archosauria</taxon>
        <taxon>Dinosauria</taxon>
        <taxon>Saurischia</taxon>
        <taxon>Theropoda</taxon>
        <taxon>Coelurosauria</taxon>
        <taxon>Aves</taxon>
        <taxon>Neognathae</taxon>
        <taxon>Neoaves</taxon>
        <taxon>Telluraves</taxon>
        <taxon>Australaves</taxon>
        <taxon>Passeriformes</taxon>
        <taxon>Sylvioidea</taxon>
        <taxon>Hirundinidae</taxon>
        <taxon>Hirundo</taxon>
    </lineage>
</organism>
<evidence type="ECO:0000256" key="4">
    <source>
        <dbReference type="ARBA" id="ARBA00022490"/>
    </source>
</evidence>
<gene>
    <name evidence="9" type="ORF">DUI87_18982</name>
</gene>
<evidence type="ECO:0000256" key="6">
    <source>
        <dbReference type="ARBA" id="ARBA00022927"/>
    </source>
</evidence>
<dbReference type="GO" id="GO:0005634">
    <property type="term" value="C:nucleus"/>
    <property type="evidence" value="ECO:0007669"/>
    <property type="project" value="UniProtKB-SubCell"/>
</dbReference>
<dbReference type="InterPro" id="IPR040122">
    <property type="entry name" value="Importin_beta"/>
</dbReference>